<dbReference type="InterPro" id="IPR013217">
    <property type="entry name" value="Methyltransf_12"/>
</dbReference>
<name>A0ABW7R2A9_9ACTN</name>
<dbReference type="Gene3D" id="3.40.50.150">
    <property type="entry name" value="Vaccinia Virus protein VP39"/>
    <property type="match status" value="1"/>
</dbReference>
<evidence type="ECO:0000313" key="4">
    <source>
        <dbReference type="Proteomes" id="UP001610818"/>
    </source>
</evidence>
<evidence type="ECO:0000259" key="2">
    <source>
        <dbReference type="Pfam" id="PF08242"/>
    </source>
</evidence>
<feature type="domain" description="Methyltransferase type 12" evidence="2">
    <location>
        <begin position="542"/>
        <end position="630"/>
    </location>
</feature>
<dbReference type="PANTHER" id="PTHR43201:SF32">
    <property type="entry name" value="2-SUCCINYLBENZOATE--COA LIGASE, CHLOROPLASTIC_PEROXISOMAL"/>
    <property type="match status" value="1"/>
</dbReference>
<dbReference type="InterPro" id="IPR000873">
    <property type="entry name" value="AMP-dep_synth/lig_dom"/>
</dbReference>
<dbReference type="PROSITE" id="PS00455">
    <property type="entry name" value="AMP_BINDING"/>
    <property type="match status" value="1"/>
</dbReference>
<dbReference type="InterPro" id="IPR020845">
    <property type="entry name" value="AMP-binding_CS"/>
</dbReference>
<dbReference type="EMBL" id="JBIRGQ010000011">
    <property type="protein sequence ID" value="MFH8551412.1"/>
    <property type="molecule type" value="Genomic_DNA"/>
</dbReference>
<evidence type="ECO:0000259" key="1">
    <source>
        <dbReference type="Pfam" id="PF00501"/>
    </source>
</evidence>
<dbReference type="Gene3D" id="3.40.50.12780">
    <property type="entry name" value="N-terminal domain of ligase-like"/>
    <property type="match status" value="1"/>
</dbReference>
<dbReference type="SUPFAM" id="SSF53335">
    <property type="entry name" value="S-adenosyl-L-methionine-dependent methyltransferases"/>
    <property type="match status" value="1"/>
</dbReference>
<dbReference type="RefSeq" id="WP_397718323.1">
    <property type="nucleotide sequence ID" value="NZ_JBIRGN010000011.1"/>
</dbReference>
<protein>
    <submittedName>
        <fullName evidence="3">AMP-binding protein</fullName>
    </submittedName>
</protein>
<comment type="caution">
    <text evidence="3">The sequence shown here is derived from an EMBL/GenBank/DDBJ whole genome shotgun (WGS) entry which is preliminary data.</text>
</comment>
<dbReference type="Pfam" id="PF00501">
    <property type="entry name" value="AMP-binding"/>
    <property type="match status" value="1"/>
</dbReference>
<proteinExistence type="predicted"/>
<feature type="domain" description="AMP-dependent synthetase/ligase" evidence="1">
    <location>
        <begin position="7"/>
        <end position="289"/>
    </location>
</feature>
<dbReference type="InterPro" id="IPR042099">
    <property type="entry name" value="ANL_N_sf"/>
</dbReference>
<gene>
    <name evidence="3" type="ORF">ACH4F9_41150</name>
</gene>
<reference evidence="3 4" key="1">
    <citation type="submission" date="2024-10" db="EMBL/GenBank/DDBJ databases">
        <title>The Natural Products Discovery Center: Release of the First 8490 Sequenced Strains for Exploring Actinobacteria Biosynthetic Diversity.</title>
        <authorList>
            <person name="Kalkreuter E."/>
            <person name="Kautsar S.A."/>
            <person name="Yang D."/>
            <person name="Bader C.D."/>
            <person name="Teijaro C.N."/>
            <person name="Fluegel L."/>
            <person name="Davis C.M."/>
            <person name="Simpson J.R."/>
            <person name="Lauterbach L."/>
            <person name="Steele A.D."/>
            <person name="Gui C."/>
            <person name="Meng S."/>
            <person name="Li G."/>
            <person name="Viehrig K."/>
            <person name="Ye F."/>
            <person name="Su P."/>
            <person name="Kiefer A.F."/>
            <person name="Nichols A."/>
            <person name="Cepeda A.J."/>
            <person name="Yan W."/>
            <person name="Fan B."/>
            <person name="Jiang Y."/>
            <person name="Adhikari A."/>
            <person name="Zheng C.-J."/>
            <person name="Schuster L."/>
            <person name="Cowan T.M."/>
            <person name="Smanski M.J."/>
            <person name="Chevrette M.G."/>
            <person name="De Carvalho L.P.S."/>
            <person name="Shen B."/>
        </authorList>
    </citation>
    <scope>NUCLEOTIDE SEQUENCE [LARGE SCALE GENOMIC DNA]</scope>
    <source>
        <strain evidence="3 4">NPDC017990</strain>
    </source>
</reference>
<organism evidence="3 4">
    <name type="scientific">Streptomyces longisporoflavus</name>
    <dbReference type="NCBI Taxonomy" id="28044"/>
    <lineage>
        <taxon>Bacteria</taxon>
        <taxon>Bacillati</taxon>
        <taxon>Actinomycetota</taxon>
        <taxon>Actinomycetes</taxon>
        <taxon>Kitasatosporales</taxon>
        <taxon>Streptomycetaceae</taxon>
        <taxon>Streptomyces</taxon>
    </lineage>
</organism>
<dbReference type="InterPro" id="IPR029063">
    <property type="entry name" value="SAM-dependent_MTases_sf"/>
</dbReference>
<evidence type="ECO:0000313" key="3">
    <source>
        <dbReference type="EMBL" id="MFH8551412.1"/>
    </source>
</evidence>
<dbReference type="Proteomes" id="UP001610818">
    <property type="component" value="Unassembled WGS sequence"/>
</dbReference>
<keyword evidence="4" id="KW-1185">Reference proteome</keyword>
<dbReference type="PANTHER" id="PTHR43201">
    <property type="entry name" value="ACYL-COA SYNTHETASE"/>
    <property type="match status" value="1"/>
</dbReference>
<dbReference type="SUPFAM" id="SSF56801">
    <property type="entry name" value="Acetyl-CoA synthetase-like"/>
    <property type="match status" value="1"/>
</dbReference>
<accession>A0ABW7R2A9</accession>
<dbReference type="CDD" id="cd02440">
    <property type="entry name" value="AdoMet_MTases"/>
    <property type="match status" value="1"/>
</dbReference>
<dbReference type="Pfam" id="PF08242">
    <property type="entry name" value="Methyltransf_12"/>
    <property type="match status" value="1"/>
</dbReference>
<dbReference type="CDD" id="cd04433">
    <property type="entry name" value="AFD_class_I"/>
    <property type="match status" value="1"/>
</dbReference>
<sequence length="705" mass="75952">MTDWPHLLAGLPAGARVVVRCPSGRRLADVLTACFERHLVCVPLSPRATDAELTELAARVDASAVLDGPTAKARALPGDPGHPEAEGLAYIMFTSGSTGRPKGVKIGRDALLGNALKTADLHRFGPDRPHGTCLPLFHCNAIVMSLTGAHATGTPLVLSHPFDAFGYFKELDAAGARTASIAPALLHDLVEANPPWPDGLDYLITAAAPLTSDLARRFHDRYGPRLRQGYGLTEAVNFSFVMPSLDSTGFREQYVDRQPPVGLPLPGTELRLEDGEVQLRTPDRMRGYWADPEATACAFTDDGWLRTGDMGELRDGFLVLRGRRDDRVNRGGEKYHPGEIEQRWRARGLDTRFAAVAVAEPALGQDFGLVAEDAGTARLRAVYEGGFPRPLAVDGGGYATTETGKPRRSLMGRRLAALRDSGPRYEDLIGYAVTAARALIGSPHRPATAQAGHVHQQALALVAAFPDAAPVAGTPRSAAHDSLDALVSGWPEFAAGTATGEELMQRHRGLWRRLMTEWPMGSYPDLAARTLEAAGLLTGRVLEVGSGVGNTTERIAHLVDGEFVWSDRLPELVARGRWPGTGAVLDLDREPPEGLGTFDTVVATNVVHCVADKPATLRRLHDLLTPGGRLVLAEGSSPTNGQGAPWALDFLFGLFDGWWDRGGFRTRWEWLALMESAGLHRTGFSALRAGPYDLGGVVWASRPDR</sequence>